<dbReference type="PATRIC" id="fig|1423788.3.peg.77"/>
<dbReference type="SUPFAM" id="SSF51735">
    <property type="entry name" value="NAD(P)-binding Rossmann-fold domains"/>
    <property type="match status" value="1"/>
</dbReference>
<dbReference type="InterPro" id="IPR036291">
    <property type="entry name" value="NAD(P)-bd_dom_sf"/>
</dbReference>
<evidence type="ECO:0000313" key="3">
    <source>
        <dbReference type="Proteomes" id="UP000051515"/>
    </source>
</evidence>
<dbReference type="CDD" id="cd05243">
    <property type="entry name" value="SDR_a5"/>
    <property type="match status" value="1"/>
</dbReference>
<name>A0A0R1KED6_9LACO</name>
<organism evidence="2 3">
    <name type="scientific">Companilactobacillus bobalius DSM 19674</name>
    <dbReference type="NCBI Taxonomy" id="1423788"/>
    <lineage>
        <taxon>Bacteria</taxon>
        <taxon>Bacillati</taxon>
        <taxon>Bacillota</taxon>
        <taxon>Bacilli</taxon>
        <taxon>Lactobacillales</taxon>
        <taxon>Lactobacillaceae</taxon>
        <taxon>Companilactobacillus</taxon>
        <taxon>Companilactobacillus bobalius</taxon>
    </lineage>
</organism>
<feature type="domain" description="NAD(P)-binding" evidence="1">
    <location>
        <begin position="7"/>
        <end position="192"/>
    </location>
</feature>
<dbReference type="RefSeq" id="WP_056954113.1">
    <property type="nucleotide sequence ID" value="NZ_AZDY01000041.1"/>
</dbReference>
<dbReference type="OrthoDB" id="9785372at2"/>
<evidence type="ECO:0000313" key="2">
    <source>
        <dbReference type="EMBL" id="KRK81772.1"/>
    </source>
</evidence>
<evidence type="ECO:0000259" key="1">
    <source>
        <dbReference type="Pfam" id="PF13460"/>
    </source>
</evidence>
<dbReference type="Proteomes" id="UP000051515">
    <property type="component" value="Unassembled WGS sequence"/>
</dbReference>
<accession>A0A0R1KED6</accession>
<protein>
    <submittedName>
        <fullName evidence="2">Epimerase</fullName>
    </submittedName>
</protein>
<proteinExistence type="predicted"/>
<dbReference type="PANTHER" id="PTHR15020:SF50">
    <property type="entry name" value="UPF0659 PROTEIN YMR090W"/>
    <property type="match status" value="1"/>
</dbReference>
<reference evidence="2 3" key="1">
    <citation type="journal article" date="2015" name="Genome Announc.">
        <title>Expanding the biotechnology potential of lactobacilli through comparative genomics of 213 strains and associated genera.</title>
        <authorList>
            <person name="Sun Z."/>
            <person name="Harris H.M."/>
            <person name="McCann A."/>
            <person name="Guo C."/>
            <person name="Argimon S."/>
            <person name="Zhang W."/>
            <person name="Yang X."/>
            <person name="Jeffery I.B."/>
            <person name="Cooney J.C."/>
            <person name="Kagawa T.F."/>
            <person name="Liu W."/>
            <person name="Song Y."/>
            <person name="Salvetti E."/>
            <person name="Wrobel A."/>
            <person name="Rasinkangas P."/>
            <person name="Parkhill J."/>
            <person name="Rea M.C."/>
            <person name="O'Sullivan O."/>
            <person name="Ritari J."/>
            <person name="Douillard F.P."/>
            <person name="Paul Ross R."/>
            <person name="Yang R."/>
            <person name="Briner A.E."/>
            <person name="Felis G.E."/>
            <person name="de Vos W.M."/>
            <person name="Barrangou R."/>
            <person name="Klaenhammer T.R."/>
            <person name="Caufield P.W."/>
            <person name="Cui Y."/>
            <person name="Zhang H."/>
            <person name="O'Toole P.W."/>
        </authorList>
    </citation>
    <scope>NUCLEOTIDE SEQUENCE [LARGE SCALE GENOMIC DNA]</scope>
    <source>
        <strain evidence="2 3">DSM 19674</strain>
    </source>
</reference>
<sequence length="213" mass="23243">MKVLIIGAHGKVGRLLIDELQNKQIDFAAGLRSEEQIKAYQAENIPTQYIDLTAPIAEIKNSIEASGADTLVFTAGAGGAGYDLTMEIDLDGAIKTMDIAQTLGIKRYIMVSAVYSDDRSKWEASGIRPYYIAKHYADKYLRSTNLDYTIVHPGMLTNDDAIGKINIQSNYEGGSVPRADVAKVIAQALETPSTIKKDINFVTGDEDIVKAVR</sequence>
<dbReference type="PANTHER" id="PTHR15020">
    <property type="entry name" value="FLAVIN REDUCTASE-RELATED"/>
    <property type="match status" value="1"/>
</dbReference>
<dbReference type="Pfam" id="PF13460">
    <property type="entry name" value="NAD_binding_10"/>
    <property type="match status" value="1"/>
</dbReference>
<keyword evidence="3" id="KW-1185">Reference proteome</keyword>
<dbReference type="AlphaFoldDB" id="A0A0R1KED6"/>
<gene>
    <name evidence="2" type="ORF">FC78_GL000070</name>
</gene>
<comment type="caution">
    <text evidence="2">The sequence shown here is derived from an EMBL/GenBank/DDBJ whole genome shotgun (WGS) entry which is preliminary data.</text>
</comment>
<dbReference type="EMBL" id="AZDY01000041">
    <property type="protein sequence ID" value="KRK81772.1"/>
    <property type="molecule type" value="Genomic_DNA"/>
</dbReference>
<dbReference type="Gene3D" id="3.40.50.720">
    <property type="entry name" value="NAD(P)-binding Rossmann-like Domain"/>
    <property type="match status" value="1"/>
</dbReference>
<dbReference type="InterPro" id="IPR016040">
    <property type="entry name" value="NAD(P)-bd_dom"/>
</dbReference>
<dbReference type="STRING" id="1423788.FC78_GL000070"/>